<reference evidence="5 6" key="1">
    <citation type="journal article" date="2011" name="Proc. Natl. Acad. Sci. U.S.A.">
        <title>Evolutionary erosion of yeast sex chromosomes by mating-type switching accidents.</title>
        <authorList>
            <person name="Gordon J.L."/>
            <person name="Armisen D."/>
            <person name="Proux-Wera E."/>
            <person name="Oheigeartaigh S.S."/>
            <person name="Byrne K.P."/>
            <person name="Wolfe K.H."/>
        </authorList>
    </citation>
    <scope>NUCLEOTIDE SEQUENCE [LARGE SCALE GENOMIC DNA]</scope>
    <source>
        <strain evidence="6">ATCC 10597 / BCRC 20456 / CBS 421 / NBRC 0211 / NRRL Y-12639</strain>
    </source>
</reference>
<evidence type="ECO:0000256" key="1">
    <source>
        <dbReference type="ARBA" id="ARBA00006484"/>
    </source>
</evidence>
<dbReference type="Proteomes" id="UP000000689">
    <property type="component" value="Chromosome 3"/>
</dbReference>
<evidence type="ECO:0000313" key="6">
    <source>
        <dbReference type="Proteomes" id="UP000000689"/>
    </source>
</evidence>
<dbReference type="KEGG" id="ndi:NDAI_0C00710"/>
<evidence type="ECO:0000313" key="5">
    <source>
        <dbReference type="EMBL" id="CCD23732.1"/>
    </source>
</evidence>
<dbReference type="OMA" id="QETETWG"/>
<dbReference type="GO" id="GO:0016616">
    <property type="term" value="F:oxidoreductase activity, acting on the CH-OH group of donors, NAD or NADP as acceptor"/>
    <property type="evidence" value="ECO:0007669"/>
    <property type="project" value="TreeGrafter"/>
</dbReference>
<evidence type="ECO:0000256" key="2">
    <source>
        <dbReference type="ARBA" id="ARBA00022857"/>
    </source>
</evidence>
<dbReference type="GO" id="GO:0006633">
    <property type="term" value="P:fatty acid biosynthetic process"/>
    <property type="evidence" value="ECO:0007669"/>
    <property type="project" value="TreeGrafter"/>
</dbReference>
<keyword evidence="3" id="KW-0560">Oxidoreductase</keyword>
<protein>
    <recommendedName>
        <fullName evidence="7">3-oxoacyl-[acyl-carrier-protein] reductase</fullName>
    </recommendedName>
</protein>
<dbReference type="AlphaFoldDB" id="G0W7H1"/>
<name>G0W7H1_NAUDC</name>
<accession>G0W7H1</accession>
<evidence type="ECO:0000256" key="4">
    <source>
        <dbReference type="RuleBase" id="RU000363"/>
    </source>
</evidence>
<dbReference type="OrthoDB" id="417891at2759"/>
<dbReference type="InterPro" id="IPR036291">
    <property type="entry name" value="NAD(P)-bd_dom_sf"/>
</dbReference>
<dbReference type="PRINTS" id="PR00080">
    <property type="entry name" value="SDRFAMILY"/>
</dbReference>
<sequence length="296" mass="32984">MHKGIPIAIVTGATRGIGKAIVKKLSQQGVSCLGIGSSMESISGITTNDHLHFTEPNQIHRSMAIDLTNWPQWTRRQQQKDNKLMFKGYQYQDPATSSSSSDADATIRTEICKSLFDSQWSSSNPQHRYYVNLLVNCAGITQDSVSIRTSTEMILKILNVNFASCVTLSNLTLKKMIKWQNMIKREQLTPPKDVPSPCIINISSILGQGDITLPGTSIYSASKAALIQYTKTLAQETETWGIRTQSMTPGLIPNTDMIQDLDQVTRNQLTKLMGLNVTSSEVVANDIWDRYIRRDN</sequence>
<dbReference type="EMBL" id="HE580269">
    <property type="protein sequence ID" value="CCD23732.1"/>
    <property type="molecule type" value="Genomic_DNA"/>
</dbReference>
<dbReference type="STRING" id="1071378.G0W7H1"/>
<dbReference type="GeneID" id="11496524"/>
<keyword evidence="2" id="KW-0521">NADP</keyword>
<dbReference type="eggNOG" id="KOG0725">
    <property type="taxonomic scope" value="Eukaryota"/>
</dbReference>
<dbReference type="PANTHER" id="PTHR42760">
    <property type="entry name" value="SHORT-CHAIN DEHYDROGENASES/REDUCTASES FAMILY MEMBER"/>
    <property type="match status" value="1"/>
</dbReference>
<dbReference type="PANTHER" id="PTHR42760:SF133">
    <property type="entry name" value="3-OXOACYL-[ACYL-CARRIER-PROTEIN] REDUCTASE"/>
    <property type="match status" value="1"/>
</dbReference>
<gene>
    <name evidence="5" type="primary">NDAI0C00710</name>
    <name evidence="5" type="ordered locus">NDAI_0C00710</name>
</gene>
<evidence type="ECO:0000256" key="3">
    <source>
        <dbReference type="ARBA" id="ARBA00023002"/>
    </source>
</evidence>
<dbReference type="PRINTS" id="PR00081">
    <property type="entry name" value="GDHRDH"/>
</dbReference>
<dbReference type="Gene3D" id="3.40.50.720">
    <property type="entry name" value="NAD(P)-binding Rossmann-like Domain"/>
    <property type="match status" value="1"/>
</dbReference>
<dbReference type="GO" id="GO:0048038">
    <property type="term" value="F:quinone binding"/>
    <property type="evidence" value="ECO:0007669"/>
    <property type="project" value="TreeGrafter"/>
</dbReference>
<keyword evidence="6" id="KW-1185">Reference proteome</keyword>
<proteinExistence type="inferred from homology"/>
<dbReference type="SUPFAM" id="SSF51735">
    <property type="entry name" value="NAD(P)-binding Rossmann-fold domains"/>
    <property type="match status" value="1"/>
</dbReference>
<dbReference type="InterPro" id="IPR002347">
    <property type="entry name" value="SDR_fam"/>
</dbReference>
<dbReference type="HOGENOM" id="CLU_010194_2_10_1"/>
<comment type="similarity">
    <text evidence="1 4">Belongs to the short-chain dehydrogenases/reductases (SDR) family.</text>
</comment>
<dbReference type="RefSeq" id="XP_003668975.1">
    <property type="nucleotide sequence ID" value="XM_003668927.1"/>
</dbReference>
<dbReference type="InterPro" id="IPR020904">
    <property type="entry name" value="Sc_DH/Rdtase_CS"/>
</dbReference>
<evidence type="ECO:0008006" key="7">
    <source>
        <dbReference type="Google" id="ProtNLM"/>
    </source>
</evidence>
<dbReference type="PROSITE" id="PS00061">
    <property type="entry name" value="ADH_SHORT"/>
    <property type="match status" value="1"/>
</dbReference>
<dbReference type="Pfam" id="PF00106">
    <property type="entry name" value="adh_short"/>
    <property type="match status" value="1"/>
</dbReference>
<organism evidence="5 6">
    <name type="scientific">Naumovozyma dairenensis (strain ATCC 10597 / BCRC 20456 / CBS 421 / NBRC 0211 / NRRL Y-12639)</name>
    <name type="common">Saccharomyces dairenensis</name>
    <dbReference type="NCBI Taxonomy" id="1071378"/>
    <lineage>
        <taxon>Eukaryota</taxon>
        <taxon>Fungi</taxon>
        <taxon>Dikarya</taxon>
        <taxon>Ascomycota</taxon>
        <taxon>Saccharomycotina</taxon>
        <taxon>Saccharomycetes</taxon>
        <taxon>Saccharomycetales</taxon>
        <taxon>Saccharomycetaceae</taxon>
        <taxon>Naumovozyma</taxon>
    </lineage>
</organism>